<evidence type="ECO:0000313" key="5">
    <source>
        <dbReference type="Proteomes" id="UP000886757"/>
    </source>
</evidence>
<dbReference type="Pfam" id="PF00465">
    <property type="entry name" value="Fe-ADH"/>
    <property type="match status" value="1"/>
</dbReference>
<proteinExistence type="predicted"/>
<dbReference type="GO" id="GO:0004022">
    <property type="term" value="F:alcohol dehydrogenase (NAD+) activity"/>
    <property type="evidence" value="ECO:0007669"/>
    <property type="project" value="TreeGrafter"/>
</dbReference>
<dbReference type="AlphaFoldDB" id="A0A9D1AEK3"/>
<reference evidence="4" key="2">
    <citation type="journal article" date="2021" name="PeerJ">
        <title>Extensive microbial diversity within the chicken gut microbiome revealed by metagenomics and culture.</title>
        <authorList>
            <person name="Gilroy R."/>
            <person name="Ravi A."/>
            <person name="Getino M."/>
            <person name="Pursley I."/>
            <person name="Horton D.L."/>
            <person name="Alikhan N.F."/>
            <person name="Baker D."/>
            <person name="Gharbi K."/>
            <person name="Hall N."/>
            <person name="Watson M."/>
            <person name="Adriaenssens E.M."/>
            <person name="Foster-Nyarko E."/>
            <person name="Jarju S."/>
            <person name="Secka A."/>
            <person name="Antonio M."/>
            <person name="Oren A."/>
            <person name="Chaudhuri R.R."/>
            <person name="La Ragione R."/>
            <person name="Hildebrand F."/>
            <person name="Pallen M.J."/>
        </authorList>
    </citation>
    <scope>NUCLEOTIDE SEQUENCE</scope>
    <source>
        <strain evidence="4">ChiSjej4B22-8148</strain>
    </source>
</reference>
<dbReference type="Proteomes" id="UP000886757">
    <property type="component" value="Unassembled WGS sequence"/>
</dbReference>
<name>A0A9D1AEK3_9FIRM</name>
<feature type="domain" description="Alcohol dehydrogenase iron-type/glycerol dehydrogenase GldA" evidence="2">
    <location>
        <begin position="6"/>
        <end position="170"/>
    </location>
</feature>
<dbReference type="Gene3D" id="3.40.50.1970">
    <property type="match status" value="1"/>
</dbReference>
<dbReference type="Gene3D" id="1.20.1090.10">
    <property type="entry name" value="Dehydroquinate synthase-like - alpha domain"/>
    <property type="match status" value="1"/>
</dbReference>
<dbReference type="EMBL" id="DVGK01000097">
    <property type="protein sequence ID" value="HIR13959.1"/>
    <property type="molecule type" value="Genomic_DNA"/>
</dbReference>
<reference evidence="4" key="1">
    <citation type="submission" date="2020-10" db="EMBL/GenBank/DDBJ databases">
        <authorList>
            <person name="Gilroy R."/>
        </authorList>
    </citation>
    <scope>NUCLEOTIDE SEQUENCE</scope>
    <source>
        <strain evidence="4">ChiSjej4B22-8148</strain>
    </source>
</reference>
<dbReference type="InterPro" id="IPR039697">
    <property type="entry name" value="Alcohol_dehydrogenase_Fe"/>
</dbReference>
<dbReference type="InterPro" id="IPR056798">
    <property type="entry name" value="ADH_Fe_C"/>
</dbReference>
<dbReference type="PANTHER" id="PTHR11496:SF103">
    <property type="entry name" value="DEHYDROGENASE, PUTATIVE-RELATED"/>
    <property type="match status" value="1"/>
</dbReference>
<dbReference type="Pfam" id="PF25137">
    <property type="entry name" value="ADH_Fe_C"/>
    <property type="match status" value="1"/>
</dbReference>
<gene>
    <name evidence="4" type="ORF">IAB31_08565</name>
</gene>
<dbReference type="FunFam" id="3.40.50.1970:FF:000003">
    <property type="entry name" value="Alcohol dehydrogenase, iron-containing"/>
    <property type="match status" value="1"/>
</dbReference>
<feature type="domain" description="Fe-containing alcohol dehydrogenase-like C-terminal" evidence="3">
    <location>
        <begin position="183"/>
        <end position="293"/>
    </location>
</feature>
<comment type="caution">
    <text evidence="4">The sequence shown here is derived from an EMBL/GenBank/DDBJ whole genome shotgun (WGS) entry which is preliminary data.</text>
</comment>
<evidence type="ECO:0000259" key="3">
    <source>
        <dbReference type="Pfam" id="PF25137"/>
    </source>
</evidence>
<dbReference type="GO" id="GO:0046872">
    <property type="term" value="F:metal ion binding"/>
    <property type="evidence" value="ECO:0007669"/>
    <property type="project" value="InterPro"/>
</dbReference>
<dbReference type="PANTHER" id="PTHR11496">
    <property type="entry name" value="ALCOHOL DEHYDROGENASE"/>
    <property type="match status" value="1"/>
</dbReference>
<evidence type="ECO:0000256" key="1">
    <source>
        <dbReference type="ARBA" id="ARBA00023002"/>
    </source>
</evidence>
<dbReference type="CDD" id="cd08181">
    <property type="entry name" value="PPD-like"/>
    <property type="match status" value="1"/>
</dbReference>
<sequence>MFFYIPTKIYSETGCVKKYAQEWTGLGRKALIVTGKSSERNGALQDVQEALKANGKEFCVFNRIEENPSMETVMELRDYGLEEGADFVVGIGGGSPMDAAKAAALMMAHPEKGAEFLYEKGDDRALPVAEVPTTCGTGSEATPYAILTIHEKRIKKSLPHKIFPSYALSDGTYLKSAGRNILVNTAVDALAHCMESYINSNATDYSRMLSEYGMRLWSSVKNVLMGAPGSEKEYSILMNASTIAGMAISHTGTAIPHGLSYYLTYEKGIPHGKAVGYFLPGYLKAANPADRKKVLAASGFPDLQYFASFLHGLIGKMEAERELLEKAMAGLLGDESKLKNVPFAVTEAVMRQICTGGLD</sequence>
<dbReference type="InterPro" id="IPR001670">
    <property type="entry name" value="ADH_Fe/GldA"/>
</dbReference>
<keyword evidence="1" id="KW-0560">Oxidoreductase</keyword>
<evidence type="ECO:0000313" key="4">
    <source>
        <dbReference type="EMBL" id="HIR13959.1"/>
    </source>
</evidence>
<protein>
    <submittedName>
        <fullName evidence="4">Iron-containing alcohol dehydrogenase</fullName>
    </submittedName>
</protein>
<organism evidence="4 5">
    <name type="scientific">Candidatus Choladousia intestinavium</name>
    <dbReference type="NCBI Taxonomy" id="2840727"/>
    <lineage>
        <taxon>Bacteria</taxon>
        <taxon>Bacillati</taxon>
        <taxon>Bacillota</taxon>
        <taxon>Clostridia</taxon>
        <taxon>Lachnospirales</taxon>
        <taxon>Lachnospiraceae</taxon>
        <taxon>Lachnospiraceae incertae sedis</taxon>
        <taxon>Candidatus Choladousia</taxon>
    </lineage>
</organism>
<dbReference type="SUPFAM" id="SSF56796">
    <property type="entry name" value="Dehydroquinate synthase-like"/>
    <property type="match status" value="1"/>
</dbReference>
<accession>A0A9D1AEK3</accession>
<evidence type="ECO:0000259" key="2">
    <source>
        <dbReference type="Pfam" id="PF00465"/>
    </source>
</evidence>